<gene>
    <name evidence="1" type="ORF">MCB1EB_1475</name>
</gene>
<protein>
    <submittedName>
        <fullName evidence="1">Uncharacterized protein</fullName>
    </submittedName>
</protein>
<dbReference type="Proteomes" id="UP000282597">
    <property type="component" value="Chromosome"/>
</dbReference>
<dbReference type="RefSeq" id="WP_045361624.1">
    <property type="nucleotide sequence ID" value="NZ_AP018150.1"/>
</dbReference>
<dbReference type="KEGG" id="mcys:MCB1EB_1475"/>
<dbReference type="EMBL" id="AP018150">
    <property type="protein sequence ID" value="BBE09636.1"/>
    <property type="molecule type" value="Genomic_DNA"/>
</dbReference>
<evidence type="ECO:0000313" key="2">
    <source>
        <dbReference type="Proteomes" id="UP000282597"/>
    </source>
</evidence>
<organism evidence="1 2">
    <name type="scientific">Mycoavidus cysteinexigens</name>
    <dbReference type="NCBI Taxonomy" id="1553431"/>
    <lineage>
        <taxon>Bacteria</taxon>
        <taxon>Pseudomonadati</taxon>
        <taxon>Pseudomonadota</taxon>
        <taxon>Betaproteobacteria</taxon>
        <taxon>Burkholderiales</taxon>
        <taxon>Burkholderiaceae</taxon>
        <taxon>Mycoavidus</taxon>
    </lineage>
</organism>
<reference evidence="1 2" key="1">
    <citation type="journal article" date="2018" name="Microbes Environ.">
        <title>Comparative Genomic Insights into Endofungal Lifestyles of Two Bacterial Endosymbionts, Mycoavidus cysteinexigens and Burkholderia rhizoxinica.</title>
        <authorList>
            <person name="Sharmin D."/>
            <person name="Guo Y."/>
            <person name="Nishizawa T."/>
            <person name="Ohshima S."/>
            <person name="Sato Y."/>
            <person name="Takashima Y."/>
            <person name="Narisawa K."/>
            <person name="Ohta H."/>
        </authorList>
    </citation>
    <scope>NUCLEOTIDE SEQUENCE [LARGE SCALE GENOMIC DNA]</scope>
    <source>
        <strain evidence="1 2">B1-EB</strain>
    </source>
</reference>
<evidence type="ECO:0000313" key="1">
    <source>
        <dbReference type="EMBL" id="BBE09636.1"/>
    </source>
</evidence>
<proteinExistence type="predicted"/>
<accession>A0A2Z6EW53</accession>
<sequence length="205" mass="23058">MYSLDTLAARLADQNSTRITQPGEYIGVFTCAEAVKSALKSTHGIRLTFETEAKQKEYFSLWIRSAEGKELYGHLQLNALMVCLGIDHIQLTPDFIKTWDNVDKPTQVFKGLMNKKIGVLLDTSAYENQEGQIKIKVVPVGFFNPESRLIASEILDGKAQPQRLAELVETLKHRPFKRSNPPSSSNGPYVEPHIEFSDIDDDISF</sequence>
<name>A0A2Z6EW53_9BURK</name>
<keyword evidence="2" id="KW-1185">Reference proteome</keyword>
<dbReference type="AlphaFoldDB" id="A0A2Z6EW53"/>